<evidence type="ECO:0000256" key="2">
    <source>
        <dbReference type="ARBA" id="ARBA00022630"/>
    </source>
</evidence>
<dbReference type="Proteomes" id="UP000324324">
    <property type="component" value="Unassembled WGS sequence"/>
</dbReference>
<organism evidence="6 7">
    <name type="scientific">Cupriavidus cauae</name>
    <dbReference type="NCBI Taxonomy" id="2608999"/>
    <lineage>
        <taxon>Bacteria</taxon>
        <taxon>Pseudomonadati</taxon>
        <taxon>Pseudomonadota</taxon>
        <taxon>Betaproteobacteria</taxon>
        <taxon>Burkholderiales</taxon>
        <taxon>Burkholderiaceae</taxon>
        <taxon>Cupriavidus</taxon>
    </lineage>
</organism>
<proteinExistence type="inferred from homology"/>
<dbReference type="EMBL" id="VWRN01000073">
    <property type="protein sequence ID" value="KAA6115881.1"/>
    <property type="molecule type" value="Genomic_DNA"/>
</dbReference>
<evidence type="ECO:0000256" key="1">
    <source>
        <dbReference type="ARBA" id="ARBA00009881"/>
    </source>
</evidence>
<dbReference type="PANTHER" id="PTHR42747:SF4">
    <property type="entry name" value="BLR1330 PROTEIN"/>
    <property type="match status" value="1"/>
</dbReference>
<keyword evidence="2" id="KW-0285">Flavoprotein</keyword>
<accession>A0A5M8A0B1</accession>
<evidence type="ECO:0000256" key="4">
    <source>
        <dbReference type="ARBA" id="ARBA00023002"/>
    </source>
</evidence>
<dbReference type="InterPro" id="IPR013785">
    <property type="entry name" value="Aldolase_TIM"/>
</dbReference>
<keyword evidence="4" id="KW-0560">Oxidoreductase</keyword>
<dbReference type="RefSeq" id="WP_150084880.1">
    <property type="nucleotide sequence ID" value="NZ_VWRN01000073.1"/>
</dbReference>
<evidence type="ECO:0000313" key="6">
    <source>
        <dbReference type="EMBL" id="KAA6115881.1"/>
    </source>
</evidence>
<gene>
    <name evidence="6" type="ORF">F1599_25090</name>
</gene>
<dbReference type="InterPro" id="IPR004136">
    <property type="entry name" value="NMO"/>
</dbReference>
<evidence type="ECO:0000313" key="7">
    <source>
        <dbReference type="Proteomes" id="UP000324324"/>
    </source>
</evidence>
<dbReference type="SUPFAM" id="SSF51412">
    <property type="entry name" value="Inosine monophosphate dehydrogenase (IMPDH)"/>
    <property type="match status" value="1"/>
</dbReference>
<keyword evidence="7" id="KW-1185">Reference proteome</keyword>
<dbReference type="CDD" id="cd04730">
    <property type="entry name" value="NPD_like"/>
    <property type="match status" value="1"/>
</dbReference>
<dbReference type="PANTHER" id="PTHR42747">
    <property type="entry name" value="NITRONATE MONOOXYGENASE-RELATED"/>
    <property type="match status" value="1"/>
</dbReference>
<name>A0A5M8A0B1_9BURK</name>
<comment type="caution">
    <text evidence="6">The sequence shown here is derived from an EMBL/GenBank/DDBJ whole genome shotgun (WGS) entry which is preliminary data.</text>
</comment>
<dbReference type="GO" id="GO:0018580">
    <property type="term" value="F:nitronate monooxygenase activity"/>
    <property type="evidence" value="ECO:0007669"/>
    <property type="project" value="InterPro"/>
</dbReference>
<dbReference type="Pfam" id="PF03060">
    <property type="entry name" value="NMO"/>
    <property type="match status" value="1"/>
</dbReference>
<keyword evidence="3" id="KW-0288">FMN</keyword>
<protein>
    <submittedName>
        <fullName evidence="6">Nitronate monooxygenase</fullName>
    </submittedName>
</protein>
<dbReference type="AlphaFoldDB" id="A0A5M8A0B1"/>
<dbReference type="Gene3D" id="3.20.20.70">
    <property type="entry name" value="Aldolase class I"/>
    <property type="match status" value="1"/>
</dbReference>
<comment type="similarity">
    <text evidence="1">Belongs to the nitronate monooxygenase family. NMO class I subfamily.</text>
</comment>
<sequence>MTTLPFLERLKVPVVAAPMLRVSGIELVSAACRAGVVGAFPTANCRSLDELDAWLARLSTEAAEATRNGAPHHGAYCPNLIMRRDPAKLRAEVELIASYRPEVVITSVGSPAAAMPALRAAGSCVFADVATLHHARRALDAGADGLVLLTAGAGGHTGWANPFAFVRAVRAFFHGPLILAGGMMDGIALRAATVLGCDLVSMGTRFIGTRESLASEDYKAMLCNSTLDDVVTTRAFTGLPANFLVPSIRRVGLDPQQLDESVSVHEARSRFGGGADGAVIQRWADLWSAGHSVSGVKAVSSVAEVVEELAIEYEEAEPRLSGSRNRH</sequence>
<evidence type="ECO:0000256" key="5">
    <source>
        <dbReference type="ARBA" id="ARBA00023033"/>
    </source>
</evidence>
<reference evidence="6 7" key="1">
    <citation type="submission" date="2019-09" db="EMBL/GenBank/DDBJ databases">
        <title>Isolation of a novel species in the genus Cupriavidus from patients with sepsis using whole genome sequencing.</title>
        <authorList>
            <person name="Kweon O.J."/>
            <person name="Lee M.-K."/>
        </authorList>
    </citation>
    <scope>NUCLEOTIDE SEQUENCE [LARGE SCALE GENOMIC DNA]</scope>
    <source>
        <strain evidence="6 7">MKL-01</strain>
    </source>
</reference>
<evidence type="ECO:0000256" key="3">
    <source>
        <dbReference type="ARBA" id="ARBA00022643"/>
    </source>
</evidence>
<keyword evidence="5 6" id="KW-0503">Monooxygenase</keyword>